<gene>
    <name evidence="2" type="ORF">VF724_21165</name>
</gene>
<dbReference type="Pfam" id="PF08388">
    <property type="entry name" value="GIIM"/>
    <property type="match status" value="1"/>
</dbReference>
<organism evidence="2 3">
    <name type="scientific">Ferviditalea candida</name>
    <dbReference type="NCBI Taxonomy" id="3108399"/>
    <lineage>
        <taxon>Bacteria</taxon>
        <taxon>Bacillati</taxon>
        <taxon>Bacillota</taxon>
        <taxon>Bacilli</taxon>
        <taxon>Bacillales</taxon>
        <taxon>Paenibacillaceae</taxon>
        <taxon>Ferviditalea</taxon>
    </lineage>
</organism>
<evidence type="ECO:0000313" key="3">
    <source>
        <dbReference type="Proteomes" id="UP001310386"/>
    </source>
</evidence>
<name>A0ABU5ZNQ2_9BACL</name>
<protein>
    <submittedName>
        <fullName evidence="2">Group II intron maturase-specific domain-containing protein</fullName>
    </submittedName>
</protein>
<proteinExistence type="predicted"/>
<evidence type="ECO:0000259" key="1">
    <source>
        <dbReference type="Pfam" id="PF08388"/>
    </source>
</evidence>
<comment type="caution">
    <text evidence="2">The sequence shown here is derived from an EMBL/GenBank/DDBJ whole genome shotgun (WGS) entry which is preliminary data.</text>
</comment>
<reference evidence="2" key="1">
    <citation type="submission" date="2023-12" db="EMBL/GenBank/DDBJ databases">
        <title>Fervidustalea candida gen. nov., sp. nov., a novel member of the family Paenibacillaceae isolated from a geothermal area.</title>
        <authorList>
            <person name="Li W.-J."/>
            <person name="Jiao J.-Y."/>
            <person name="Chen Y."/>
        </authorList>
    </citation>
    <scope>NUCLEOTIDE SEQUENCE</scope>
    <source>
        <strain evidence="2">SYSU GA230002</strain>
    </source>
</reference>
<feature type="domain" description="Group II intron maturase-specific" evidence="1">
    <location>
        <begin position="29"/>
        <end position="105"/>
    </location>
</feature>
<dbReference type="EMBL" id="JAYJLD010000118">
    <property type="protein sequence ID" value="MEB3104120.1"/>
    <property type="molecule type" value="Genomic_DNA"/>
</dbReference>
<dbReference type="RefSeq" id="WP_371756243.1">
    <property type="nucleotide sequence ID" value="NZ_JAYJLD010000118.1"/>
</dbReference>
<sequence length="149" mass="18134">MDRPWKRKFLGFSFTVQKDARIRISPKSLKRVEYKIREITNPTWSISMEERIRRLNQYLMGYDGLLRTHGDSNALRALEEWTRRRLRLCLWHRRKRVRTRIRELRSLGLKEREVFEIANTRKGAWRTREPLIYIKSLELPIGNPKDSRV</sequence>
<accession>A0ABU5ZNQ2</accession>
<keyword evidence="3" id="KW-1185">Reference proteome</keyword>
<dbReference type="InterPro" id="IPR013597">
    <property type="entry name" value="Mat_intron_G2"/>
</dbReference>
<dbReference type="Proteomes" id="UP001310386">
    <property type="component" value="Unassembled WGS sequence"/>
</dbReference>
<evidence type="ECO:0000313" key="2">
    <source>
        <dbReference type="EMBL" id="MEB3104120.1"/>
    </source>
</evidence>